<evidence type="ECO:0000313" key="6">
    <source>
        <dbReference type="Proteomes" id="UP000182987"/>
    </source>
</evidence>
<dbReference type="PIRSF" id="PIRSF011489">
    <property type="entry name" value="DUF479"/>
    <property type="match status" value="1"/>
</dbReference>
<dbReference type="PANTHER" id="PTHR38764:SF1">
    <property type="entry name" value="ACYL CARRIER PROTEIN PHOSPHODIESTERASE"/>
    <property type="match status" value="1"/>
</dbReference>
<dbReference type="STRING" id="1440763.BJI69_09075"/>
<accession>A0A0G9HFX9</accession>
<dbReference type="Pfam" id="PF04336">
    <property type="entry name" value="ACP_PD"/>
    <property type="match status" value="1"/>
</dbReference>
<keyword evidence="3" id="KW-0443">Lipid metabolism</keyword>
<name>A0A0G9HFX9_9GAMM</name>
<dbReference type="AlphaFoldDB" id="A0A0G9HFX9"/>
<evidence type="ECO:0000256" key="4">
    <source>
        <dbReference type="ARBA" id="ARBA00023160"/>
    </source>
</evidence>
<dbReference type="GO" id="GO:0008770">
    <property type="term" value="F:[acyl-carrier-protein] phosphodiesterase activity"/>
    <property type="evidence" value="ECO:0007669"/>
    <property type="project" value="InterPro"/>
</dbReference>
<evidence type="ECO:0000313" key="5">
    <source>
        <dbReference type="EMBL" id="APG04030.1"/>
    </source>
</evidence>
<keyword evidence="6" id="KW-1185">Reference proteome</keyword>
<dbReference type="GO" id="GO:0006633">
    <property type="term" value="P:fatty acid biosynthetic process"/>
    <property type="evidence" value="ECO:0007669"/>
    <property type="project" value="UniProtKB-KW"/>
</dbReference>
<dbReference type="RefSeq" id="WP_046968236.1">
    <property type="nucleotide sequence ID" value="NZ_CP017480.1"/>
</dbReference>
<evidence type="ECO:0000256" key="2">
    <source>
        <dbReference type="ARBA" id="ARBA00022801"/>
    </source>
</evidence>
<proteinExistence type="predicted"/>
<dbReference type="PATRIC" id="fig|1440763.5.peg.2593"/>
<organism evidence="5 6">
    <name type="scientific">Luteibacter rhizovicinus DSM 16549</name>
    <dbReference type="NCBI Taxonomy" id="1440763"/>
    <lineage>
        <taxon>Bacteria</taxon>
        <taxon>Pseudomonadati</taxon>
        <taxon>Pseudomonadota</taxon>
        <taxon>Gammaproteobacteria</taxon>
        <taxon>Lysobacterales</taxon>
        <taxon>Rhodanobacteraceae</taxon>
        <taxon>Luteibacter</taxon>
    </lineage>
</organism>
<dbReference type="OrthoDB" id="8442777at2"/>
<dbReference type="InterPro" id="IPR007431">
    <property type="entry name" value="ACP_PD"/>
</dbReference>
<evidence type="ECO:0000256" key="3">
    <source>
        <dbReference type="ARBA" id="ARBA00023098"/>
    </source>
</evidence>
<keyword evidence="1" id="KW-0444">Lipid biosynthesis</keyword>
<protein>
    <submittedName>
        <fullName evidence="5">Uncharacterized protein</fullName>
    </submittedName>
</protein>
<keyword evidence="4" id="KW-0276">Fatty acid metabolism</keyword>
<dbReference type="KEGG" id="lrz:BJI69_09075"/>
<evidence type="ECO:0000256" key="1">
    <source>
        <dbReference type="ARBA" id="ARBA00022516"/>
    </source>
</evidence>
<reference evidence="6" key="1">
    <citation type="submission" date="2016-09" db="EMBL/GenBank/DDBJ databases">
        <authorList>
            <person name="Lysoe E."/>
        </authorList>
    </citation>
    <scope>NUCLEOTIDE SEQUENCE [LARGE SCALE GENOMIC DNA]</scope>
    <source>
        <strain evidence="6">LJ96T</strain>
    </source>
</reference>
<dbReference type="PANTHER" id="PTHR38764">
    <property type="entry name" value="ACYL CARRIER PROTEIN PHOSPHODIESTERASE"/>
    <property type="match status" value="1"/>
</dbReference>
<sequence length="201" mass="22356">MNVLAHALLAGDDAALRLGGVMGDFIRGTPDLALPPRVRDGIYLHRAIDGFTDSHDEVRAARERLPAPFRRYAGILLDMWFDHCLARDFAKWSAHPLAEFSAGLRDEMHAAMPILPDSLRRFLGYMDANDLPAGYIEPAAIGKALGGISQRLSRANPVADAMPLLLSEDTMLRGTFERFFPQLRDFAREWVVQRSSLAGLR</sequence>
<keyword evidence="4" id="KW-0275">Fatty acid biosynthesis</keyword>
<keyword evidence="2" id="KW-0378">Hydrolase</keyword>
<dbReference type="Proteomes" id="UP000182987">
    <property type="component" value="Chromosome"/>
</dbReference>
<dbReference type="EMBL" id="CP017480">
    <property type="protein sequence ID" value="APG04030.1"/>
    <property type="molecule type" value="Genomic_DNA"/>
</dbReference>
<gene>
    <name evidence="5" type="ORF">BJI69_09075</name>
</gene>